<evidence type="ECO:0000313" key="1">
    <source>
        <dbReference type="EMBL" id="KIL55390.1"/>
    </source>
</evidence>
<gene>
    <name evidence="1" type="ORF">M378DRAFT_46345</name>
</gene>
<dbReference type="HOGENOM" id="CLU_084958_0_0_1"/>
<feature type="non-terminal residue" evidence="1">
    <location>
        <position position="1"/>
    </location>
</feature>
<dbReference type="OrthoDB" id="2986975at2759"/>
<sequence length="230" mass="26243">LAGHWKLVKYLIIDEYSMISREFLATLSKTLNVIFKHLNQEDHDLPFGGKRCALYFPSSGQDTLSQNAGSELYRQFTTVVLLKQQMRITDPAWQAVLERARHGKCVEADLKLLRPWAHAFLVTPRNAVRRKWNSAASRNHCKQTKRQLLISPAEDTKRGGVLSSAELFALAKRKYEAKRSSEDRTQLEDEIFLAKGMQVMLVTNIQTELDMANGARGTVYDILLDPREPN</sequence>
<accession>A0A0C2RYH0</accession>
<evidence type="ECO:0000313" key="2">
    <source>
        <dbReference type="Proteomes" id="UP000054549"/>
    </source>
</evidence>
<dbReference type="STRING" id="946122.A0A0C2RYH0"/>
<dbReference type="EMBL" id="KN818522">
    <property type="protein sequence ID" value="KIL55390.1"/>
    <property type="molecule type" value="Genomic_DNA"/>
</dbReference>
<organism evidence="1 2">
    <name type="scientific">Amanita muscaria (strain Koide BX008)</name>
    <dbReference type="NCBI Taxonomy" id="946122"/>
    <lineage>
        <taxon>Eukaryota</taxon>
        <taxon>Fungi</taxon>
        <taxon>Dikarya</taxon>
        <taxon>Basidiomycota</taxon>
        <taxon>Agaricomycotina</taxon>
        <taxon>Agaricomycetes</taxon>
        <taxon>Agaricomycetidae</taxon>
        <taxon>Agaricales</taxon>
        <taxon>Pluteineae</taxon>
        <taxon>Amanitaceae</taxon>
        <taxon>Amanita</taxon>
    </lineage>
</organism>
<dbReference type="InterPro" id="IPR051055">
    <property type="entry name" value="PIF1_helicase"/>
</dbReference>
<reference evidence="1 2" key="1">
    <citation type="submission" date="2014-04" db="EMBL/GenBank/DDBJ databases">
        <title>Evolutionary Origins and Diversification of the Mycorrhizal Mutualists.</title>
        <authorList>
            <consortium name="DOE Joint Genome Institute"/>
            <consortium name="Mycorrhizal Genomics Consortium"/>
            <person name="Kohler A."/>
            <person name="Kuo A."/>
            <person name="Nagy L.G."/>
            <person name="Floudas D."/>
            <person name="Copeland A."/>
            <person name="Barry K.W."/>
            <person name="Cichocki N."/>
            <person name="Veneault-Fourrey C."/>
            <person name="LaButti K."/>
            <person name="Lindquist E.A."/>
            <person name="Lipzen A."/>
            <person name="Lundell T."/>
            <person name="Morin E."/>
            <person name="Murat C."/>
            <person name="Riley R."/>
            <person name="Ohm R."/>
            <person name="Sun H."/>
            <person name="Tunlid A."/>
            <person name="Henrissat B."/>
            <person name="Grigoriev I.V."/>
            <person name="Hibbett D.S."/>
            <person name="Martin F."/>
        </authorList>
    </citation>
    <scope>NUCLEOTIDE SEQUENCE [LARGE SCALE GENOMIC DNA]</scope>
    <source>
        <strain evidence="1 2">Koide BX008</strain>
    </source>
</reference>
<dbReference type="InParanoid" id="A0A0C2RYH0"/>
<name>A0A0C2RYH0_AMAMK</name>
<protein>
    <recommendedName>
        <fullName evidence="3">ATP-dependent DNA helicase</fullName>
    </recommendedName>
</protein>
<dbReference type="Proteomes" id="UP000054549">
    <property type="component" value="Unassembled WGS sequence"/>
</dbReference>
<dbReference type="AlphaFoldDB" id="A0A0C2RYH0"/>
<evidence type="ECO:0008006" key="3">
    <source>
        <dbReference type="Google" id="ProtNLM"/>
    </source>
</evidence>
<proteinExistence type="predicted"/>
<feature type="non-terminal residue" evidence="1">
    <location>
        <position position="230"/>
    </location>
</feature>
<keyword evidence="2" id="KW-1185">Reference proteome</keyword>
<dbReference type="PANTHER" id="PTHR47642">
    <property type="entry name" value="ATP-DEPENDENT DNA HELICASE"/>
    <property type="match status" value="1"/>
</dbReference>